<evidence type="ECO:0000313" key="3">
    <source>
        <dbReference type="EMBL" id="SVD03581.1"/>
    </source>
</evidence>
<gene>
    <name evidence="3" type="ORF">METZ01_LOCUS356435</name>
</gene>
<dbReference type="Gene3D" id="3.40.50.1110">
    <property type="entry name" value="SGNH hydrolase"/>
    <property type="match status" value="1"/>
</dbReference>
<dbReference type="InterPro" id="IPR005181">
    <property type="entry name" value="SASA"/>
</dbReference>
<feature type="non-terminal residue" evidence="3">
    <location>
        <position position="1"/>
    </location>
</feature>
<dbReference type="EMBL" id="UINC01125625">
    <property type="protein sequence ID" value="SVD03581.1"/>
    <property type="molecule type" value="Genomic_DNA"/>
</dbReference>
<feature type="domain" description="Sialate O-acetylesterase" evidence="2">
    <location>
        <begin position="249"/>
        <end position="306"/>
    </location>
</feature>
<dbReference type="PANTHER" id="PTHR22901">
    <property type="entry name" value="SIALATE O-ACETYLESTERASE"/>
    <property type="match status" value="1"/>
</dbReference>
<reference evidence="3" key="1">
    <citation type="submission" date="2018-05" db="EMBL/GenBank/DDBJ databases">
        <authorList>
            <person name="Lanie J.A."/>
            <person name="Ng W.-L."/>
            <person name="Kazmierczak K.M."/>
            <person name="Andrzejewski T.M."/>
            <person name="Davidsen T.M."/>
            <person name="Wayne K.J."/>
            <person name="Tettelin H."/>
            <person name="Glass J.I."/>
            <person name="Rusch D."/>
            <person name="Podicherti R."/>
            <person name="Tsui H.-C.T."/>
            <person name="Winkler M.E."/>
        </authorList>
    </citation>
    <scope>NUCLEOTIDE SEQUENCE</scope>
</reference>
<dbReference type="InterPro" id="IPR039329">
    <property type="entry name" value="SIAE"/>
</dbReference>
<dbReference type="PANTHER" id="PTHR22901:SF0">
    <property type="entry name" value="SIALATE O-ACETYLESTERASE"/>
    <property type="match status" value="1"/>
</dbReference>
<evidence type="ECO:0000259" key="2">
    <source>
        <dbReference type="Pfam" id="PF03629"/>
    </source>
</evidence>
<organism evidence="3">
    <name type="scientific">marine metagenome</name>
    <dbReference type="NCBI Taxonomy" id="408172"/>
    <lineage>
        <taxon>unclassified sequences</taxon>
        <taxon>metagenomes</taxon>
        <taxon>ecological metagenomes</taxon>
    </lineage>
</organism>
<feature type="non-terminal residue" evidence="3">
    <location>
        <position position="315"/>
    </location>
</feature>
<evidence type="ECO:0000256" key="1">
    <source>
        <dbReference type="ARBA" id="ARBA00022801"/>
    </source>
</evidence>
<dbReference type="InterPro" id="IPR036514">
    <property type="entry name" value="SGNH_hydro_sf"/>
</dbReference>
<protein>
    <recommendedName>
        <fullName evidence="2">Sialate O-acetylesterase domain-containing protein</fullName>
    </recommendedName>
</protein>
<dbReference type="SUPFAM" id="SSF52266">
    <property type="entry name" value="SGNH hydrolase"/>
    <property type="match status" value="1"/>
</dbReference>
<keyword evidence="1" id="KW-0378">Hydrolase</keyword>
<dbReference type="AlphaFoldDB" id="A0A382S3U8"/>
<dbReference type="GO" id="GO:0005975">
    <property type="term" value="P:carbohydrate metabolic process"/>
    <property type="evidence" value="ECO:0007669"/>
    <property type="project" value="TreeGrafter"/>
</dbReference>
<name>A0A382S3U8_9ZZZZ</name>
<accession>A0A382S3U8</accession>
<proteinExistence type="predicted"/>
<dbReference type="GO" id="GO:0001681">
    <property type="term" value="F:sialate O-acetylesterase activity"/>
    <property type="evidence" value="ECO:0007669"/>
    <property type="project" value="InterPro"/>
</dbReference>
<dbReference type="Pfam" id="PF03629">
    <property type="entry name" value="SASA"/>
    <property type="match status" value="1"/>
</dbReference>
<sequence>DDNKAGATVTIAFGDDNKAARANHLGKWSVRLGAIKASATPSEMTISSGGEHIRLNNILIGEVWVCAGQSNMRWTLEQSTDGSGELAKADHPNLRLLHLEGGALGSSGSYTAKHLSRLTPETFCAGKWKIASAESARSFSAVGWYFGRGLQQELKVPVGLICPAVGGTPAESWIPREALEADPKLKGMVVGNWLENERLGEFCRTRGKNNLGRAMNAGEAMTGDDLGPNHSFKPGFMWAAGIEPIIPYAIRGAIWYQGESNAETPARVQEHGQLFPLLIKQWRQQWGQGDFPFIFVQLPALNRSEWPWFRDGQRR</sequence>